<sequence length="222" mass="24460">MVPRISERQQAAPTSGAIDKRQNQRARPACATPPRTTRRNAGHDARPGHAQPTTGMATSNNHTRTMSEHHEAGRTTRRGTSNRTNAQDQRGWSGINAITRTTRATPHPHQSHRGDALAPCPAWFPLTRTRQRSRGTGKRQHPLARDRVLDRPSVPGEEYAPRPRCPPANPRVASDPARTDARGAPPRSLVDEPCMRSMSGHARAWRGNHRPLLVGNALTMIA</sequence>
<feature type="compositionally biased region" description="Polar residues" evidence="1">
    <location>
        <begin position="51"/>
        <end position="64"/>
    </location>
</feature>
<protein>
    <submittedName>
        <fullName evidence="2">Uncharacterized protein</fullName>
    </submittedName>
</protein>
<name>A0A7Y0EWX6_9BIFI</name>
<dbReference type="Proteomes" id="UP000543419">
    <property type="component" value="Unassembled WGS sequence"/>
</dbReference>
<evidence type="ECO:0000313" key="2">
    <source>
        <dbReference type="EMBL" id="NMM97573.1"/>
    </source>
</evidence>
<feature type="compositionally biased region" description="Basic residues" evidence="1">
    <location>
        <begin position="129"/>
        <end position="142"/>
    </location>
</feature>
<feature type="region of interest" description="Disordered" evidence="1">
    <location>
        <begin position="128"/>
        <end position="193"/>
    </location>
</feature>
<organism evidence="2 3">
    <name type="scientific">Bifidobacterium olomucense</name>
    <dbReference type="NCBI Taxonomy" id="2675324"/>
    <lineage>
        <taxon>Bacteria</taxon>
        <taxon>Bacillati</taxon>
        <taxon>Actinomycetota</taxon>
        <taxon>Actinomycetes</taxon>
        <taxon>Bifidobacteriales</taxon>
        <taxon>Bifidobacteriaceae</taxon>
        <taxon>Bifidobacterium</taxon>
    </lineage>
</organism>
<dbReference type="AlphaFoldDB" id="A0A7Y0EWX6"/>
<gene>
    <name evidence="2" type="ORF">G1C97_0522</name>
</gene>
<feature type="compositionally biased region" description="Basic and acidic residues" evidence="1">
    <location>
        <begin position="65"/>
        <end position="74"/>
    </location>
</feature>
<accession>A0A7Y0EWX6</accession>
<evidence type="ECO:0000313" key="3">
    <source>
        <dbReference type="Proteomes" id="UP000543419"/>
    </source>
</evidence>
<keyword evidence="3" id="KW-1185">Reference proteome</keyword>
<comment type="caution">
    <text evidence="2">The sequence shown here is derived from an EMBL/GenBank/DDBJ whole genome shotgun (WGS) entry which is preliminary data.</text>
</comment>
<feature type="region of interest" description="Disordered" evidence="1">
    <location>
        <begin position="1"/>
        <end position="91"/>
    </location>
</feature>
<dbReference type="EMBL" id="JAAIIG010000002">
    <property type="protein sequence ID" value="NMM97573.1"/>
    <property type="molecule type" value="Genomic_DNA"/>
</dbReference>
<proteinExistence type="predicted"/>
<reference evidence="2 3" key="1">
    <citation type="submission" date="2020-02" db="EMBL/GenBank/DDBJ databases">
        <title>Characterization of phylogenetic diversity of novel bifidobacterial species isolated in Czech ZOOs.</title>
        <authorList>
            <person name="Lugli G.A."/>
            <person name="Vera N.B."/>
            <person name="Ventura M."/>
        </authorList>
    </citation>
    <scope>NUCLEOTIDE SEQUENCE [LARGE SCALE GENOMIC DNA]</scope>
    <source>
        <strain evidence="2 3">DSM 109959</strain>
    </source>
</reference>
<evidence type="ECO:0000256" key="1">
    <source>
        <dbReference type="SAM" id="MobiDB-lite"/>
    </source>
</evidence>